<organism evidence="2 3">
    <name type="scientific">Pristionchus mayeri</name>
    <dbReference type="NCBI Taxonomy" id="1317129"/>
    <lineage>
        <taxon>Eukaryota</taxon>
        <taxon>Metazoa</taxon>
        <taxon>Ecdysozoa</taxon>
        <taxon>Nematoda</taxon>
        <taxon>Chromadorea</taxon>
        <taxon>Rhabditida</taxon>
        <taxon>Rhabditina</taxon>
        <taxon>Diplogasteromorpha</taxon>
        <taxon>Diplogasteroidea</taxon>
        <taxon>Neodiplogasteridae</taxon>
        <taxon>Pristionchus</taxon>
    </lineage>
</organism>
<gene>
    <name evidence="2" type="ORF">PMAYCL1PPCAC_06362</name>
</gene>
<sequence>EDRLSRLPSNCQISIFKYLTRSDIRRLGFVNYQMLTISHDSSLDRIKWEGGNLYVHQTEICFLVAFNVRAKDYPW</sequence>
<feature type="domain" description="F-box" evidence="1">
    <location>
        <begin position="4"/>
        <end position="43"/>
    </location>
</feature>
<dbReference type="AlphaFoldDB" id="A0AAN5CAU6"/>
<reference evidence="3" key="1">
    <citation type="submission" date="2022-10" db="EMBL/GenBank/DDBJ databases">
        <title>Genome assembly of Pristionchus species.</title>
        <authorList>
            <person name="Yoshida K."/>
            <person name="Sommer R.J."/>
        </authorList>
    </citation>
    <scope>NUCLEOTIDE SEQUENCE [LARGE SCALE GENOMIC DNA]</scope>
    <source>
        <strain evidence="3">RS5460</strain>
    </source>
</reference>
<evidence type="ECO:0000259" key="1">
    <source>
        <dbReference type="Pfam" id="PF00646"/>
    </source>
</evidence>
<proteinExistence type="predicted"/>
<dbReference type="Proteomes" id="UP001328107">
    <property type="component" value="Unassembled WGS sequence"/>
</dbReference>
<keyword evidence="3" id="KW-1185">Reference proteome</keyword>
<comment type="caution">
    <text evidence="2">The sequence shown here is derived from an EMBL/GenBank/DDBJ whole genome shotgun (WGS) entry which is preliminary data.</text>
</comment>
<name>A0AAN5CAU6_9BILA</name>
<dbReference type="SUPFAM" id="SSF81383">
    <property type="entry name" value="F-box domain"/>
    <property type="match status" value="1"/>
</dbReference>
<dbReference type="Pfam" id="PF00646">
    <property type="entry name" value="F-box"/>
    <property type="match status" value="1"/>
</dbReference>
<dbReference type="EMBL" id="BTRK01000002">
    <property type="protein sequence ID" value="GMR36167.1"/>
    <property type="molecule type" value="Genomic_DNA"/>
</dbReference>
<accession>A0AAN5CAU6</accession>
<dbReference type="InterPro" id="IPR001810">
    <property type="entry name" value="F-box_dom"/>
</dbReference>
<feature type="non-terminal residue" evidence="2">
    <location>
        <position position="1"/>
    </location>
</feature>
<protein>
    <recommendedName>
        <fullName evidence="1">F-box domain-containing protein</fullName>
    </recommendedName>
</protein>
<evidence type="ECO:0000313" key="2">
    <source>
        <dbReference type="EMBL" id="GMR36167.1"/>
    </source>
</evidence>
<dbReference type="InterPro" id="IPR036047">
    <property type="entry name" value="F-box-like_dom_sf"/>
</dbReference>
<feature type="non-terminal residue" evidence="2">
    <location>
        <position position="75"/>
    </location>
</feature>
<evidence type="ECO:0000313" key="3">
    <source>
        <dbReference type="Proteomes" id="UP001328107"/>
    </source>
</evidence>